<evidence type="ECO:0000256" key="5">
    <source>
        <dbReference type="ARBA" id="ARBA00022618"/>
    </source>
</evidence>
<evidence type="ECO:0000256" key="11">
    <source>
        <dbReference type="HAMAP-Rule" id="MF_00303"/>
    </source>
</evidence>
<dbReference type="NCBIfam" id="TIGR00115">
    <property type="entry name" value="tig"/>
    <property type="match status" value="1"/>
</dbReference>
<dbReference type="PROSITE" id="PS50059">
    <property type="entry name" value="FKBP_PPIASE"/>
    <property type="match status" value="1"/>
</dbReference>
<dbReference type="Pfam" id="PF05697">
    <property type="entry name" value="Trigger_N"/>
    <property type="match status" value="1"/>
</dbReference>
<reference evidence="16 17" key="1">
    <citation type="submission" date="2016-02" db="EMBL/GenBank/DDBJ databases">
        <title>Complete genome of Sinomonas atrocyanea KCTC 3377.</title>
        <authorList>
            <person name="Kim K.M."/>
        </authorList>
    </citation>
    <scope>NUCLEOTIDE SEQUENCE [LARGE SCALE GENOMIC DNA]</scope>
    <source>
        <strain evidence="16 17">KCTC 3377</strain>
    </source>
</reference>
<evidence type="ECO:0000313" key="16">
    <source>
        <dbReference type="EMBL" id="AMM33010.1"/>
    </source>
</evidence>
<keyword evidence="17" id="KW-1185">Reference proteome</keyword>
<evidence type="ECO:0000256" key="2">
    <source>
        <dbReference type="ARBA" id="ARBA00005464"/>
    </source>
</evidence>
<sequence length="459" mass="49449">MKSAAENLSPTRVKLNVEVTLDELKPNIDAAYKSVAEQIQVPGFRKGKVPSRLIDQRVGRGYVLETAINEGLNDWYQQAVAETGIRPLSRPEVEITEVPDPAATEGELKFAVEVDVRPEIELPDYEGLKVDVAAAEVGDDDVQTALDELRGRFGTLKPVDRPAQADDFLTIDISASVEGEEVDSAAGLSYQVGSGTMLEGLDEAVTGLSEGEEAVFETKLAGGEHAGETASVTVKVTAVKERELPEADDDFAQLASEFDTIEELRGDLVKQAAQSKVVAQGVEARDKVLDKLVELVEVPVPESVVTEQVEAHFNPANGGHAADEDHDTDEHRAEVKANTERAFKNEVILDAIADKEEIGVSQGELIEYLVTTASQYGMDPNQFAQIMDQSGQVPMMVGEVRRRKALAAVLGKAEVTDSEGNAVDLSEFVRPLNEEEAPEAAEPQQSEATPSDDPAAATF</sequence>
<dbReference type="PATRIC" id="fig|37927.3.peg.2410"/>
<dbReference type="InterPro" id="IPR036611">
    <property type="entry name" value="Trigger_fac_ribosome-bd_sf"/>
</dbReference>
<evidence type="ECO:0000313" key="17">
    <source>
        <dbReference type="Proteomes" id="UP000070134"/>
    </source>
</evidence>
<dbReference type="GO" id="GO:0051301">
    <property type="term" value="P:cell division"/>
    <property type="evidence" value="ECO:0007669"/>
    <property type="project" value="UniProtKB-KW"/>
</dbReference>
<evidence type="ECO:0000256" key="10">
    <source>
        <dbReference type="ARBA" id="ARBA00029986"/>
    </source>
</evidence>
<evidence type="ECO:0000259" key="15">
    <source>
        <dbReference type="PROSITE" id="PS50059"/>
    </source>
</evidence>
<dbReference type="GO" id="GO:0051083">
    <property type="term" value="P:'de novo' cotranslational protein folding"/>
    <property type="evidence" value="ECO:0007669"/>
    <property type="project" value="TreeGrafter"/>
</dbReference>
<dbReference type="GO" id="GO:0015031">
    <property type="term" value="P:protein transport"/>
    <property type="evidence" value="ECO:0007669"/>
    <property type="project" value="UniProtKB-UniRule"/>
</dbReference>
<dbReference type="EC" id="5.2.1.8" evidence="3 11"/>
<evidence type="ECO:0000256" key="13">
    <source>
        <dbReference type="RuleBase" id="RU003914"/>
    </source>
</evidence>
<dbReference type="HAMAP" id="MF_00303">
    <property type="entry name" value="Trigger_factor_Tig"/>
    <property type="match status" value="1"/>
</dbReference>
<dbReference type="InterPro" id="IPR008880">
    <property type="entry name" value="Trigger_fac_C"/>
</dbReference>
<protein>
    <recommendedName>
        <fullName evidence="4 11">Trigger factor</fullName>
        <shortName evidence="11">TF</shortName>
        <ecNumber evidence="3 11">5.2.1.8</ecNumber>
    </recommendedName>
    <alternativeName>
        <fullName evidence="10 11">PPIase</fullName>
    </alternativeName>
</protein>
<dbReference type="KEGG" id="satk:SA2016_2341"/>
<evidence type="ECO:0000256" key="7">
    <source>
        <dbReference type="ARBA" id="ARBA00023186"/>
    </source>
</evidence>
<dbReference type="InterPro" id="IPR008881">
    <property type="entry name" value="Trigger_fac_ribosome-bd_bac"/>
</dbReference>
<dbReference type="SUPFAM" id="SSF109998">
    <property type="entry name" value="Triger factor/SurA peptide-binding domain-like"/>
    <property type="match status" value="1"/>
</dbReference>
<keyword evidence="9 11" id="KW-0131">Cell cycle</keyword>
<dbReference type="SUPFAM" id="SSF102735">
    <property type="entry name" value="Trigger factor ribosome-binding domain"/>
    <property type="match status" value="1"/>
</dbReference>
<organism evidence="16 17">
    <name type="scientific">Sinomonas atrocyanea</name>
    <dbReference type="NCBI Taxonomy" id="37927"/>
    <lineage>
        <taxon>Bacteria</taxon>
        <taxon>Bacillati</taxon>
        <taxon>Actinomycetota</taxon>
        <taxon>Actinomycetes</taxon>
        <taxon>Micrococcales</taxon>
        <taxon>Micrococcaceae</taxon>
        <taxon>Sinomonas</taxon>
    </lineage>
</organism>
<dbReference type="GO" id="GO:0043335">
    <property type="term" value="P:protein unfolding"/>
    <property type="evidence" value="ECO:0007669"/>
    <property type="project" value="TreeGrafter"/>
</dbReference>
<evidence type="ECO:0000256" key="6">
    <source>
        <dbReference type="ARBA" id="ARBA00023110"/>
    </source>
</evidence>
<name>A0A127A0Q1_9MICC</name>
<dbReference type="InterPro" id="IPR027304">
    <property type="entry name" value="Trigger_fact/SurA_dom_sf"/>
</dbReference>
<gene>
    <name evidence="11" type="primary">tig</name>
    <name evidence="16" type="ORF">SA2016_2341</name>
</gene>
<dbReference type="Gene3D" id="3.30.70.1050">
    <property type="entry name" value="Trigger factor ribosome-binding domain"/>
    <property type="match status" value="1"/>
</dbReference>
<evidence type="ECO:0000256" key="12">
    <source>
        <dbReference type="PROSITE-ProRule" id="PRU00277"/>
    </source>
</evidence>
<dbReference type="Proteomes" id="UP000070134">
    <property type="component" value="Chromosome"/>
</dbReference>
<dbReference type="AlphaFoldDB" id="A0A127A0Q1"/>
<evidence type="ECO:0000256" key="14">
    <source>
        <dbReference type="SAM" id="MobiDB-lite"/>
    </source>
</evidence>
<evidence type="ECO:0000256" key="3">
    <source>
        <dbReference type="ARBA" id="ARBA00013194"/>
    </source>
</evidence>
<dbReference type="EMBL" id="CP014518">
    <property type="protein sequence ID" value="AMM33010.1"/>
    <property type="molecule type" value="Genomic_DNA"/>
</dbReference>
<dbReference type="Pfam" id="PF05698">
    <property type="entry name" value="Trigger_C"/>
    <property type="match status" value="1"/>
</dbReference>
<dbReference type="Pfam" id="PF00254">
    <property type="entry name" value="FKBP_C"/>
    <property type="match status" value="1"/>
</dbReference>
<dbReference type="InterPro" id="IPR046357">
    <property type="entry name" value="PPIase_dom_sf"/>
</dbReference>
<evidence type="ECO:0000256" key="8">
    <source>
        <dbReference type="ARBA" id="ARBA00023235"/>
    </source>
</evidence>
<keyword evidence="5 11" id="KW-0132">Cell division</keyword>
<comment type="subcellular location">
    <subcellularLocation>
        <location evidence="11">Cytoplasm</location>
    </subcellularLocation>
    <text evidence="11">About half TF is bound to the ribosome near the polypeptide exit tunnel while the other half is free in the cytoplasm.</text>
</comment>
<dbReference type="RefSeq" id="WP_066498190.1">
    <property type="nucleotide sequence ID" value="NZ_BJMO01000019.1"/>
</dbReference>
<dbReference type="Gene3D" id="3.10.50.40">
    <property type="match status" value="1"/>
</dbReference>
<evidence type="ECO:0000256" key="1">
    <source>
        <dbReference type="ARBA" id="ARBA00000971"/>
    </source>
</evidence>
<keyword evidence="8 11" id="KW-0413">Isomerase</keyword>
<dbReference type="InterPro" id="IPR001179">
    <property type="entry name" value="PPIase_FKBP_dom"/>
</dbReference>
<keyword evidence="11" id="KW-0963">Cytoplasm</keyword>
<dbReference type="GO" id="GO:0044183">
    <property type="term" value="F:protein folding chaperone"/>
    <property type="evidence" value="ECO:0007669"/>
    <property type="project" value="TreeGrafter"/>
</dbReference>
<keyword evidence="6 11" id="KW-0697">Rotamase</keyword>
<dbReference type="Gene3D" id="1.10.3120.10">
    <property type="entry name" value="Trigger factor, C-terminal domain"/>
    <property type="match status" value="1"/>
</dbReference>
<accession>A0A127A0Q1</accession>
<comment type="domain">
    <text evidence="11">Consists of 3 domains; the N-terminus binds the ribosome, the middle domain has PPIase activity, while the C-terminus has intrinsic chaperone activity on its own.</text>
</comment>
<comment type="catalytic activity">
    <reaction evidence="1 11 12">
        <text>[protein]-peptidylproline (omega=180) = [protein]-peptidylproline (omega=0)</text>
        <dbReference type="Rhea" id="RHEA:16237"/>
        <dbReference type="Rhea" id="RHEA-COMP:10747"/>
        <dbReference type="Rhea" id="RHEA-COMP:10748"/>
        <dbReference type="ChEBI" id="CHEBI:83833"/>
        <dbReference type="ChEBI" id="CHEBI:83834"/>
        <dbReference type="EC" id="5.2.1.8"/>
    </reaction>
</comment>
<dbReference type="GO" id="GO:0043022">
    <property type="term" value="F:ribosome binding"/>
    <property type="evidence" value="ECO:0007669"/>
    <property type="project" value="TreeGrafter"/>
</dbReference>
<evidence type="ECO:0000256" key="4">
    <source>
        <dbReference type="ARBA" id="ARBA00016902"/>
    </source>
</evidence>
<dbReference type="STRING" id="37927.SA2016_2341"/>
<feature type="domain" description="PPIase FKBP-type" evidence="15">
    <location>
        <begin position="166"/>
        <end position="213"/>
    </location>
</feature>
<dbReference type="PANTHER" id="PTHR30560:SF3">
    <property type="entry name" value="TRIGGER FACTOR-LIKE PROTEIN TIG, CHLOROPLASTIC"/>
    <property type="match status" value="1"/>
</dbReference>
<dbReference type="InterPro" id="IPR037041">
    <property type="entry name" value="Trigger_fac_C_sf"/>
</dbReference>
<dbReference type="InterPro" id="IPR005215">
    <property type="entry name" value="Trig_fac"/>
</dbReference>
<dbReference type="PANTHER" id="PTHR30560">
    <property type="entry name" value="TRIGGER FACTOR CHAPERONE AND PEPTIDYL-PROLYL CIS/TRANS ISOMERASE"/>
    <property type="match status" value="1"/>
</dbReference>
<comment type="function">
    <text evidence="11">Involved in protein export. Acts as a chaperone by maintaining the newly synthesized protein in an open conformation. Functions as a peptidyl-prolyl cis-trans isomerase.</text>
</comment>
<dbReference type="GO" id="GO:0005737">
    <property type="term" value="C:cytoplasm"/>
    <property type="evidence" value="ECO:0007669"/>
    <property type="project" value="UniProtKB-SubCell"/>
</dbReference>
<dbReference type="PIRSF" id="PIRSF003095">
    <property type="entry name" value="Trigger_factor"/>
    <property type="match status" value="1"/>
</dbReference>
<dbReference type="SUPFAM" id="SSF54534">
    <property type="entry name" value="FKBP-like"/>
    <property type="match status" value="1"/>
</dbReference>
<evidence type="ECO:0000256" key="9">
    <source>
        <dbReference type="ARBA" id="ARBA00023306"/>
    </source>
</evidence>
<feature type="region of interest" description="Disordered" evidence="14">
    <location>
        <begin position="431"/>
        <end position="459"/>
    </location>
</feature>
<dbReference type="GO" id="GO:0003755">
    <property type="term" value="F:peptidyl-prolyl cis-trans isomerase activity"/>
    <property type="evidence" value="ECO:0007669"/>
    <property type="project" value="UniProtKB-UniRule"/>
</dbReference>
<comment type="similarity">
    <text evidence="2 11 13">Belongs to the FKBP-type PPIase family. Tig subfamily.</text>
</comment>
<keyword evidence="7 11" id="KW-0143">Chaperone</keyword>
<proteinExistence type="inferred from homology"/>